<dbReference type="HOGENOM" id="CLU_012120_0_0_10"/>
<dbReference type="EC" id="3.2.1.52" evidence="3"/>
<sequence length="1007" mass="112791">MKRFAIPFITAILFFSLTFIPTQSIPSDKAGWIEYQFQRLTLEERIGQLFMVAAYSNQGEKHHEFIENLIQRYNIGGLIFFQGDPISQAKLTNQYQLKAKTPLLLAIDAEWGLGMRLTNTISYPRQMTLGAIQDHQLIYDMGAEIARQLKLLGIHVNFAPVIDINNNPDNPGIGNRAFGDGKGSVISKGLAYIQGLQDNGILAVAKHFPGIGDASKDPHHELPTIPYDITRLESIELYPFRKAIRANVGGIMVSHIYLPAYEKTPNRAASLSSHIVTQLLKNKLGFKGLIFTDALNMKAVSKYYQPGEVDLLALQAGNDILLFPEDVPKAIALIKSAIEQGKLAKEVVEEKVKKILAVKYQMDLHQWKSIEIDGLYEQLNTPQAQVLKQKLFEQAITLVANQDDLIPITKLNKHKIASLSIIKQPITAEAQKSINQQNTVATNKPSTIFGQFLSQYAPVAHYTLNRTSLDVNMLQQLADELENYSLVIVGLHDLAGNRANKFGLQPELLSFLTKLQHANTKVLIVVFGSVYSLELFQNMQHLIAAYQDDPIAEQVVPQIIFGALPAVGNLPVSIPNAWKSEWGIRTKSIKRLGYALPEAVQMDSRILQGIDKIVEDAILEEVMPGCQVLIARNGKIVFEKAYGYHTYAKKNPVTNTTLYDIASITKVVGPLQAIMYLVSQNKLDITQKVSTYLPELSATNKKNITIKSILAHQAGLLDYGITRSILFQKDSKLSKKLFSNYPSASYPNRIGTELYAPHLLKELMWDLYINSPIKEKDKTKKPSKTHGYHYNDLSFHIMHRLIEKLLQQPMEIFLANKFYQSLGAALVGYNPLERISLQQIAPTAECDFFRTTPIHGIVHDPQAAICGGVAGNAGLFSNAHDLAVILQMNLQGGYYGGKRYLKKKVIKQFTSHAFKNNRRGLGWDKPELPTKLDSKHKSNTSLYASADTYGHLGFTGTAAWVDPKYNLVYIILSNRTYPTQENNKLAEQNIRIKLQDIVYQALQNMEQ</sequence>
<comment type="similarity">
    <text evidence="2">Belongs to the glycosyl hydrolase 3 family.</text>
</comment>
<evidence type="ECO:0000256" key="3">
    <source>
        <dbReference type="ARBA" id="ARBA00012663"/>
    </source>
</evidence>
<evidence type="ECO:0000256" key="2">
    <source>
        <dbReference type="ARBA" id="ARBA00005336"/>
    </source>
</evidence>
<dbReference type="InterPro" id="IPR050226">
    <property type="entry name" value="NagZ_Beta-hexosaminidase"/>
</dbReference>
<dbReference type="GO" id="GO:0009254">
    <property type="term" value="P:peptidoglycan turnover"/>
    <property type="evidence" value="ECO:0007669"/>
    <property type="project" value="TreeGrafter"/>
</dbReference>
<dbReference type="SUPFAM" id="SSF56601">
    <property type="entry name" value="beta-lactamase/transpeptidase-like"/>
    <property type="match status" value="1"/>
</dbReference>
<evidence type="ECO:0000313" key="9">
    <source>
        <dbReference type="Proteomes" id="UP000001227"/>
    </source>
</evidence>
<dbReference type="CAZy" id="GH3">
    <property type="family name" value="Glycoside Hydrolase Family 3"/>
</dbReference>
<dbReference type="KEGG" id="aas:Aasi_1439"/>
<dbReference type="Proteomes" id="UP000001227">
    <property type="component" value="Chromosome"/>
</dbReference>
<dbReference type="GO" id="GO:0005975">
    <property type="term" value="P:carbohydrate metabolic process"/>
    <property type="evidence" value="ECO:0007669"/>
    <property type="project" value="InterPro"/>
</dbReference>
<dbReference type="EMBL" id="CP001102">
    <property type="protein sequence ID" value="ACE06729.1"/>
    <property type="molecule type" value="Genomic_DNA"/>
</dbReference>
<gene>
    <name evidence="8" type="ordered locus">Aasi_1439</name>
</gene>
<dbReference type="InterPro" id="IPR017853">
    <property type="entry name" value="GH"/>
</dbReference>
<evidence type="ECO:0000259" key="6">
    <source>
        <dbReference type="Pfam" id="PF00144"/>
    </source>
</evidence>
<dbReference type="STRING" id="452471.Aasi_1439"/>
<accession>B3EU27</accession>
<dbReference type="eggNOG" id="COG1680">
    <property type="taxonomic scope" value="Bacteria"/>
</dbReference>
<evidence type="ECO:0000256" key="1">
    <source>
        <dbReference type="ARBA" id="ARBA00001231"/>
    </source>
</evidence>
<dbReference type="InterPro" id="IPR036962">
    <property type="entry name" value="Glyco_hydro_3_N_sf"/>
</dbReference>
<dbReference type="Gene3D" id="3.20.20.300">
    <property type="entry name" value="Glycoside hydrolase, family 3, N-terminal domain"/>
    <property type="match status" value="1"/>
</dbReference>
<proteinExistence type="inferred from homology"/>
<evidence type="ECO:0000259" key="7">
    <source>
        <dbReference type="Pfam" id="PF00933"/>
    </source>
</evidence>
<dbReference type="PROSITE" id="PS00775">
    <property type="entry name" value="GLYCOSYL_HYDROL_F3"/>
    <property type="match status" value="1"/>
</dbReference>
<dbReference type="eggNOG" id="COG1472">
    <property type="taxonomic scope" value="Bacteria"/>
</dbReference>
<feature type="domain" description="Glycoside hydrolase family 3 N-terminal" evidence="7">
    <location>
        <begin position="41"/>
        <end position="357"/>
    </location>
</feature>
<dbReference type="Gene3D" id="3.40.50.1700">
    <property type="entry name" value="Glycoside hydrolase family 3 C-terminal domain"/>
    <property type="match status" value="1"/>
</dbReference>
<dbReference type="RefSeq" id="WP_012473468.1">
    <property type="nucleotide sequence ID" value="NC_010830.1"/>
</dbReference>
<keyword evidence="4" id="KW-0378">Hydrolase</keyword>
<evidence type="ECO:0000256" key="4">
    <source>
        <dbReference type="ARBA" id="ARBA00022801"/>
    </source>
</evidence>
<protein>
    <recommendedName>
        <fullName evidence="3">beta-N-acetylhexosaminidase</fullName>
        <ecNumber evidence="3">3.2.1.52</ecNumber>
    </recommendedName>
</protein>
<dbReference type="OrthoDB" id="9805821at2"/>
<dbReference type="AlphaFoldDB" id="B3EU27"/>
<keyword evidence="9" id="KW-1185">Reference proteome</keyword>
<name>B3EU27_AMOA5</name>
<dbReference type="InterPro" id="IPR036881">
    <property type="entry name" value="Glyco_hydro_3_C_sf"/>
</dbReference>
<comment type="catalytic activity">
    <reaction evidence="1">
        <text>Hydrolysis of terminal non-reducing N-acetyl-D-hexosamine residues in N-acetyl-beta-D-hexosaminides.</text>
        <dbReference type="EC" id="3.2.1.52"/>
    </reaction>
</comment>
<feature type="domain" description="Beta-lactamase-related" evidence="6">
    <location>
        <begin position="612"/>
        <end position="987"/>
    </location>
</feature>
<dbReference type="Pfam" id="PF00933">
    <property type="entry name" value="Glyco_hydro_3"/>
    <property type="match status" value="1"/>
</dbReference>
<dbReference type="InterPro" id="IPR019800">
    <property type="entry name" value="Glyco_hydro_3_AS"/>
</dbReference>
<dbReference type="SUPFAM" id="SSF51445">
    <property type="entry name" value="(Trans)glycosidases"/>
    <property type="match status" value="1"/>
</dbReference>
<dbReference type="Gene3D" id="3.40.710.10">
    <property type="entry name" value="DD-peptidase/beta-lactamase superfamily"/>
    <property type="match status" value="1"/>
</dbReference>
<keyword evidence="5" id="KW-0326">Glycosidase</keyword>
<dbReference type="Pfam" id="PF00144">
    <property type="entry name" value="Beta-lactamase"/>
    <property type="match status" value="1"/>
</dbReference>
<evidence type="ECO:0000313" key="8">
    <source>
        <dbReference type="EMBL" id="ACE06729.1"/>
    </source>
</evidence>
<evidence type="ECO:0000256" key="5">
    <source>
        <dbReference type="ARBA" id="ARBA00023295"/>
    </source>
</evidence>
<dbReference type="PANTHER" id="PTHR30480:SF13">
    <property type="entry name" value="BETA-HEXOSAMINIDASE"/>
    <property type="match status" value="1"/>
</dbReference>
<dbReference type="InterPro" id="IPR012338">
    <property type="entry name" value="Beta-lactam/transpept-like"/>
</dbReference>
<dbReference type="InterPro" id="IPR001466">
    <property type="entry name" value="Beta-lactam-related"/>
</dbReference>
<organism evidence="8 9">
    <name type="scientific">Amoebophilus asiaticus (strain 5a2)</name>
    <dbReference type="NCBI Taxonomy" id="452471"/>
    <lineage>
        <taxon>Bacteria</taxon>
        <taxon>Pseudomonadati</taxon>
        <taxon>Bacteroidota</taxon>
        <taxon>Cytophagia</taxon>
        <taxon>Cytophagales</taxon>
        <taxon>Amoebophilaceae</taxon>
        <taxon>Candidatus Amoebophilus</taxon>
    </lineage>
</organism>
<dbReference type="InterPro" id="IPR001764">
    <property type="entry name" value="Glyco_hydro_3_N"/>
</dbReference>
<dbReference type="GO" id="GO:0004563">
    <property type="term" value="F:beta-N-acetylhexosaminidase activity"/>
    <property type="evidence" value="ECO:0007669"/>
    <property type="project" value="UniProtKB-EC"/>
</dbReference>
<reference evidence="8 9" key="1">
    <citation type="journal article" date="2010" name="J. Bacteriol.">
        <title>The genome of the amoeba symbiont 'Candidatus Amoebophilus asiaticus' reveals common mechanisms for host cell interaction among amoeba-associated bacteria.</title>
        <authorList>
            <person name="Schmitz-Esser S."/>
            <person name="Tischler P."/>
            <person name="Arnold R."/>
            <person name="Montanaro J."/>
            <person name="Wagner M."/>
            <person name="Rattei T."/>
            <person name="Horn M."/>
        </authorList>
    </citation>
    <scope>NUCLEOTIDE SEQUENCE [LARGE SCALE GENOMIC DNA]</scope>
    <source>
        <strain evidence="8 9">5a2</strain>
    </source>
</reference>
<dbReference type="PANTHER" id="PTHR30480">
    <property type="entry name" value="BETA-HEXOSAMINIDASE-RELATED"/>
    <property type="match status" value="1"/>
</dbReference>